<dbReference type="InterPro" id="IPR059026">
    <property type="entry name" value="LpqB_N"/>
</dbReference>
<dbReference type="InterPro" id="IPR006311">
    <property type="entry name" value="TAT_signal"/>
</dbReference>
<evidence type="ECO:0000313" key="4">
    <source>
        <dbReference type="EMBL" id="RAG80737.1"/>
    </source>
</evidence>
<sequence length="626" mass="64889">MGRERVKRSEPSRRRRLRAVALSGAVLGLAGCATMPSSGPAALGPAASGNTQNTRVELIPVPPADGEAPDQLLAGFLDALGSDQADYRTARMYLSDPSWQPSGAVEVLDSTPGLSSTSGPGKTATVTATGTVAASLDQHGSYTPAPPNTPLFRQDYHFKQDSRGQWRIVDPPSVLLTSQRDFQRIYASVNKYYPAVSGHTGKGASPLVADPVYIRARVDNPLQTAAQQLLNGPSTWLQPVVSPVFPGNSKVELDTSTPQVKAYLSLGPDADWSPGVCRTMAAQLFTTLTQGTTNIQTSSSTVASVALYRDKNSSPVCSTGSEAEFNPVRVGTTAYFLSPEHQMESVTPSGAGAGPAVEDVPGKLVPTGVGIGSFAVTPGSGSQVASVSDDGRALYLSTLQATTAPTTPALRGNTQGALSSPSWDGTGTLWVVDGDPGGAPLRALVGGTPVPVTVAGLADGASIQQVRVAPDGARIALLVRNADASTSVWIGRVRRTDGDDSTHKAPTLTVEALRQTATSISSVSSLSWQDGDGLVVVGQQTGTTSVVPVEMDDSPSSLGTIQALSGVTDVTTLPVTTLPGDPLWLFATAKNTDDQNEIFVSQLTAFRWLPITGNSSSRGSGVRFPG</sequence>
<accession>A0A2X0I830</accession>
<keyword evidence="5" id="KW-1185">Reference proteome</keyword>
<dbReference type="OrthoDB" id="3226781at2"/>
<dbReference type="Proteomes" id="UP000248889">
    <property type="component" value="Unassembled WGS sequence"/>
</dbReference>
<evidence type="ECO:0000259" key="2">
    <source>
        <dbReference type="Pfam" id="PF10647"/>
    </source>
</evidence>
<dbReference type="InterPro" id="IPR018910">
    <property type="entry name" value="LpqB_C"/>
</dbReference>
<dbReference type="EMBL" id="QKYN01000201">
    <property type="protein sequence ID" value="RAG80737.1"/>
    <property type="molecule type" value="Genomic_DNA"/>
</dbReference>
<feature type="domain" description="Lipoprotein LpqB N-terminal" evidence="3">
    <location>
        <begin position="62"/>
        <end position="183"/>
    </location>
</feature>
<evidence type="ECO:0000259" key="3">
    <source>
        <dbReference type="Pfam" id="PF25976"/>
    </source>
</evidence>
<dbReference type="Pfam" id="PF25976">
    <property type="entry name" value="LpqB_N"/>
    <property type="match status" value="1"/>
</dbReference>
<evidence type="ECO:0000313" key="5">
    <source>
        <dbReference type="Proteomes" id="UP000248889"/>
    </source>
</evidence>
<evidence type="ECO:0000259" key="1">
    <source>
        <dbReference type="Pfam" id="PF10646"/>
    </source>
</evidence>
<protein>
    <submittedName>
        <fullName evidence="4">Uncharacterized protein</fullName>
    </submittedName>
</protein>
<dbReference type="InterPro" id="IPR019606">
    <property type="entry name" value="GerMN"/>
</dbReference>
<feature type="domain" description="GerMN" evidence="1">
    <location>
        <begin position="203"/>
        <end position="292"/>
    </location>
</feature>
<dbReference type="PROSITE" id="PS51318">
    <property type="entry name" value="TAT"/>
    <property type="match status" value="1"/>
</dbReference>
<dbReference type="AlphaFoldDB" id="A0A2X0I830"/>
<dbReference type="Pfam" id="PF10647">
    <property type="entry name" value="Gmad1"/>
    <property type="match status" value="1"/>
</dbReference>
<dbReference type="Pfam" id="PF10646">
    <property type="entry name" value="Germane"/>
    <property type="match status" value="1"/>
</dbReference>
<feature type="domain" description="Lipoprotein LpqB C-terminal" evidence="2">
    <location>
        <begin position="356"/>
        <end position="557"/>
    </location>
</feature>
<gene>
    <name evidence="4" type="ORF">DN069_36520</name>
</gene>
<organism evidence="4 5">
    <name type="scientific">Streptacidiphilus pinicola</name>
    <dbReference type="NCBI Taxonomy" id="2219663"/>
    <lineage>
        <taxon>Bacteria</taxon>
        <taxon>Bacillati</taxon>
        <taxon>Actinomycetota</taxon>
        <taxon>Actinomycetes</taxon>
        <taxon>Kitasatosporales</taxon>
        <taxon>Streptomycetaceae</taxon>
        <taxon>Streptacidiphilus</taxon>
    </lineage>
</organism>
<reference evidence="4 5" key="1">
    <citation type="submission" date="2018-06" db="EMBL/GenBank/DDBJ databases">
        <title>Streptacidiphilus pinicola sp. nov., isolated from pine grove soil.</title>
        <authorList>
            <person name="Roh S.G."/>
            <person name="Park S."/>
            <person name="Kim M.-K."/>
            <person name="Yun B.-R."/>
            <person name="Park J."/>
            <person name="Kim M.J."/>
            <person name="Kim Y.S."/>
            <person name="Kim S.B."/>
        </authorList>
    </citation>
    <scope>NUCLEOTIDE SEQUENCE [LARGE SCALE GENOMIC DNA]</scope>
    <source>
        <strain evidence="4 5">MMS16-CNU450</strain>
    </source>
</reference>
<dbReference type="SUPFAM" id="SSF69322">
    <property type="entry name" value="Tricorn protease domain 2"/>
    <property type="match status" value="1"/>
</dbReference>
<proteinExistence type="predicted"/>
<name>A0A2X0I830_9ACTN</name>
<dbReference type="PROSITE" id="PS51257">
    <property type="entry name" value="PROKAR_LIPOPROTEIN"/>
    <property type="match status" value="1"/>
</dbReference>
<comment type="caution">
    <text evidence="4">The sequence shown here is derived from an EMBL/GenBank/DDBJ whole genome shotgun (WGS) entry which is preliminary data.</text>
</comment>